<dbReference type="PROSITE" id="PS50001">
    <property type="entry name" value="SH2"/>
    <property type="match status" value="1"/>
</dbReference>
<evidence type="ECO:0000313" key="6">
    <source>
        <dbReference type="WBParaSite" id="DME_0000526801-mRNA-1"/>
    </source>
</evidence>
<name>A0A0N4UD79_DRAME</name>
<keyword evidence="5" id="KW-1185">Reference proteome</keyword>
<reference evidence="6" key="1">
    <citation type="submission" date="2017-02" db="UniProtKB">
        <authorList>
            <consortium name="WormBaseParasite"/>
        </authorList>
    </citation>
    <scope>IDENTIFICATION</scope>
</reference>
<dbReference type="SMART" id="SM00252">
    <property type="entry name" value="SH2"/>
    <property type="match status" value="1"/>
</dbReference>
<dbReference type="Proteomes" id="UP000274756">
    <property type="component" value="Unassembled WGS sequence"/>
</dbReference>
<sequence length="181" mass="21592">MFFELCRVTSQFDSKEVRQVRLSHVLEKPQLYYDEQLSEWVYPVDEALEKQLEQVAYFCKSINRNRALRALLTQPDGSFILRISESKNRCLALSVRVPFNFNSSGISHYLIIRNERGFKIKGSNKSFPSIPMLITHHSVMREQLPCRLFFVQWDRLWDYEDNNNYDYPPCEDYECRMRADS</sequence>
<dbReference type="CDD" id="cd00173">
    <property type="entry name" value="SH2"/>
    <property type="match status" value="1"/>
</dbReference>
<dbReference type="Pfam" id="PF00017">
    <property type="entry name" value="SH2"/>
    <property type="match status" value="1"/>
</dbReference>
<dbReference type="AlphaFoldDB" id="A0A0N4UD79"/>
<keyword evidence="1" id="KW-0727">SH2 domain</keyword>
<dbReference type="PANTHER" id="PTHR15832:SF2">
    <property type="entry name" value="SH2 DOMAIN-CONTAINING PROTEIN"/>
    <property type="match status" value="1"/>
</dbReference>
<evidence type="ECO:0000313" key="5">
    <source>
        <dbReference type="Proteomes" id="UP000274756"/>
    </source>
</evidence>
<dbReference type="InterPro" id="IPR036860">
    <property type="entry name" value="SH2_dom_sf"/>
</dbReference>
<dbReference type="InterPro" id="IPR000980">
    <property type="entry name" value="SH2"/>
</dbReference>
<accession>A0A0N4UD79</accession>
<evidence type="ECO:0000256" key="1">
    <source>
        <dbReference type="PROSITE-ProRule" id="PRU00191"/>
    </source>
</evidence>
<protein>
    <submittedName>
        <fullName evidence="6">SH2 domain-containing protein</fullName>
    </submittedName>
</protein>
<dbReference type="SUPFAM" id="SSF55550">
    <property type="entry name" value="SH2 domain"/>
    <property type="match status" value="1"/>
</dbReference>
<dbReference type="WBParaSite" id="DME_0000526801-mRNA-1">
    <property type="protein sequence ID" value="DME_0000526801-mRNA-1"/>
    <property type="gene ID" value="DME_0000526801"/>
</dbReference>
<reference evidence="3 5" key="2">
    <citation type="submission" date="2018-11" db="EMBL/GenBank/DDBJ databases">
        <authorList>
            <consortium name="Pathogen Informatics"/>
        </authorList>
    </citation>
    <scope>NUCLEOTIDE SEQUENCE [LARGE SCALE GENOMIC DNA]</scope>
</reference>
<dbReference type="EMBL" id="UYYG01001176">
    <property type="protein sequence ID" value="VDN59094.1"/>
    <property type="molecule type" value="Genomic_DNA"/>
</dbReference>
<organism evidence="4 6">
    <name type="scientific">Dracunculus medinensis</name>
    <name type="common">Guinea worm</name>
    <dbReference type="NCBI Taxonomy" id="318479"/>
    <lineage>
        <taxon>Eukaryota</taxon>
        <taxon>Metazoa</taxon>
        <taxon>Ecdysozoa</taxon>
        <taxon>Nematoda</taxon>
        <taxon>Chromadorea</taxon>
        <taxon>Rhabditida</taxon>
        <taxon>Spirurina</taxon>
        <taxon>Dracunculoidea</taxon>
        <taxon>Dracunculidae</taxon>
        <taxon>Dracunculus</taxon>
    </lineage>
</organism>
<evidence type="ECO:0000313" key="4">
    <source>
        <dbReference type="Proteomes" id="UP000038040"/>
    </source>
</evidence>
<evidence type="ECO:0000259" key="2">
    <source>
        <dbReference type="PROSITE" id="PS50001"/>
    </source>
</evidence>
<dbReference type="Gene3D" id="3.30.505.10">
    <property type="entry name" value="SH2 domain"/>
    <property type="match status" value="1"/>
</dbReference>
<gene>
    <name evidence="3" type="ORF">DME_LOCUS9067</name>
</gene>
<dbReference type="PANTHER" id="PTHR15832">
    <property type="entry name" value="SHC (SRC HOMOLOGY DOMAIN C-TERMINAL) ADAPTOR HOMOLOG"/>
    <property type="match status" value="1"/>
</dbReference>
<dbReference type="Proteomes" id="UP000038040">
    <property type="component" value="Unplaced"/>
</dbReference>
<proteinExistence type="predicted"/>
<feature type="domain" description="SH2" evidence="2">
    <location>
        <begin position="57"/>
        <end position="152"/>
    </location>
</feature>
<dbReference type="OrthoDB" id="10013007at2759"/>
<evidence type="ECO:0000313" key="3">
    <source>
        <dbReference type="EMBL" id="VDN59094.1"/>
    </source>
</evidence>